<dbReference type="AlphaFoldDB" id="A0A8I1LBC1"/>
<keyword evidence="2" id="KW-1185">Reference proteome</keyword>
<dbReference type="Proteomes" id="UP000603369">
    <property type="component" value="Unassembled WGS sequence"/>
</dbReference>
<accession>A0A8I1LBC1</accession>
<comment type="caution">
    <text evidence="1">The sequence shown here is derived from an EMBL/GenBank/DDBJ whole genome shotgun (WGS) entry which is preliminary data.</text>
</comment>
<feature type="non-terminal residue" evidence="1">
    <location>
        <position position="178"/>
    </location>
</feature>
<evidence type="ECO:0000313" key="1">
    <source>
        <dbReference type="EMBL" id="MBK3428090.1"/>
    </source>
</evidence>
<reference evidence="1 2" key="1">
    <citation type="submission" date="2020-12" db="EMBL/GenBank/DDBJ databases">
        <title>Draft genome sequence of the commensal strain Corynebacterium tuberculostearicum MFP09/CIP 102622 isolated from human skin.</title>
        <authorList>
            <person name="Boukerb A.M."/>
            <person name="Janvier X."/>
            <person name="Feuilloley M.G.J."/>
            <person name="Groboillot A."/>
        </authorList>
    </citation>
    <scope>NUCLEOTIDE SEQUENCE [LARGE SCALE GENOMIC DNA]</scope>
    <source>
        <strain evidence="1 2">CIP 102622</strain>
    </source>
</reference>
<proteinExistence type="predicted"/>
<evidence type="ECO:0000313" key="2">
    <source>
        <dbReference type="Proteomes" id="UP000603369"/>
    </source>
</evidence>
<name>A0A8I1LBC1_9CORY</name>
<gene>
    <name evidence="1" type="ORF">JDP02_06135</name>
</gene>
<dbReference type="EMBL" id="JAEHFL010000008">
    <property type="protein sequence ID" value="MBK3428090.1"/>
    <property type="molecule type" value="Genomic_DNA"/>
</dbReference>
<protein>
    <submittedName>
        <fullName evidence="1">IS30 family transposase</fullName>
    </submittedName>
</protein>
<sequence>MESKWVPDSAVVARFASLVRAGSSIRAAAGVVCLPESVAYRLAGELDLPRKRCRRISSADSQEIARLWLEGVAPMDIARQLSIGSSPVYRIGIELGLWKRNPHGRKAAATTRRCSYLQLRVNALGRKDAALACGIHPRDAADMDKGVIKLSAGRVPFVPAGPDVALYNRLMQVIEYVD</sequence>
<organism evidence="1 2">
    <name type="scientific">Corynebacterium tuberculostearicum</name>
    <dbReference type="NCBI Taxonomy" id="38304"/>
    <lineage>
        <taxon>Bacteria</taxon>
        <taxon>Bacillati</taxon>
        <taxon>Actinomycetota</taxon>
        <taxon>Actinomycetes</taxon>
        <taxon>Mycobacteriales</taxon>
        <taxon>Corynebacteriaceae</taxon>
        <taxon>Corynebacterium</taxon>
    </lineage>
</organism>